<dbReference type="GO" id="GO:0016747">
    <property type="term" value="F:acyltransferase activity, transferring groups other than amino-acyl groups"/>
    <property type="evidence" value="ECO:0007669"/>
    <property type="project" value="InterPro"/>
</dbReference>
<dbReference type="NCBIfam" id="TIGR00125">
    <property type="entry name" value="cyt_tran_rel"/>
    <property type="match status" value="1"/>
</dbReference>
<dbReference type="GO" id="GO:0015940">
    <property type="term" value="P:pantothenate biosynthetic process"/>
    <property type="evidence" value="ECO:0007669"/>
    <property type="project" value="UniProtKB-UniPathway"/>
</dbReference>
<evidence type="ECO:0000313" key="15">
    <source>
        <dbReference type="Proteomes" id="UP000030747"/>
    </source>
</evidence>
<dbReference type="Gene3D" id="3.30.1300.10">
    <property type="entry name" value="Pantoate-beta-alanine ligase, C-terminal domain"/>
    <property type="match status" value="1"/>
</dbReference>
<evidence type="ECO:0000256" key="5">
    <source>
        <dbReference type="ARBA" id="ARBA00022598"/>
    </source>
</evidence>
<dbReference type="RefSeq" id="XP_013233599.1">
    <property type="nucleotide sequence ID" value="XM_013378145.1"/>
</dbReference>
<feature type="region of interest" description="Disordered" evidence="12">
    <location>
        <begin position="598"/>
        <end position="620"/>
    </location>
</feature>
<evidence type="ECO:0000256" key="6">
    <source>
        <dbReference type="ARBA" id="ARBA00022655"/>
    </source>
</evidence>
<dbReference type="CDD" id="cd04301">
    <property type="entry name" value="NAT_SF"/>
    <property type="match status" value="1"/>
</dbReference>
<dbReference type="VEuPathDB" id="ToxoDB:ETH_00031750"/>
<dbReference type="PANTHER" id="PTHR21299:SF1">
    <property type="entry name" value="PANTOATE--BETA-ALANINE LIGASE"/>
    <property type="match status" value="1"/>
</dbReference>
<dbReference type="Proteomes" id="UP000030747">
    <property type="component" value="Unassembled WGS sequence"/>
</dbReference>
<reference evidence="14" key="1">
    <citation type="submission" date="2013-10" db="EMBL/GenBank/DDBJ databases">
        <title>Genomic analysis of the causative agents of coccidiosis in chickens.</title>
        <authorList>
            <person name="Reid A.J."/>
            <person name="Blake D."/>
            <person name="Billington K."/>
            <person name="Browne H."/>
            <person name="Dunn M."/>
            <person name="Hung S."/>
            <person name="Kawahara F."/>
            <person name="Miranda-Saavedra D."/>
            <person name="Mourier T."/>
            <person name="Nagra H."/>
            <person name="Otto T.D."/>
            <person name="Rawlings N."/>
            <person name="Sanchez A."/>
            <person name="Sanders M."/>
            <person name="Subramaniam C."/>
            <person name="Tay Y."/>
            <person name="Dear P."/>
            <person name="Doerig C."/>
            <person name="Gruber A."/>
            <person name="Parkinson J."/>
            <person name="Shirley M."/>
            <person name="Wan K.L."/>
            <person name="Berriman M."/>
            <person name="Tomley F."/>
            <person name="Pain A."/>
        </authorList>
    </citation>
    <scope>NUCLEOTIDE SEQUENCE [LARGE SCALE GENOMIC DNA]</scope>
    <source>
        <strain evidence="14">Houghton</strain>
    </source>
</reference>
<dbReference type="InterPro" id="IPR014729">
    <property type="entry name" value="Rossmann-like_a/b/a_fold"/>
</dbReference>
<name>U6L2K5_EIMTE</name>
<evidence type="ECO:0000256" key="9">
    <source>
        <dbReference type="ARBA" id="ARBA00029902"/>
    </source>
</evidence>
<dbReference type="OrthoDB" id="2020436at2759"/>
<dbReference type="OMA" id="CDEVWVS"/>
<evidence type="ECO:0000256" key="1">
    <source>
        <dbReference type="ARBA" id="ARBA00004990"/>
    </source>
</evidence>
<comment type="catalytic activity">
    <reaction evidence="11">
        <text>(R)-pantoate + beta-alanine + ATP = (R)-pantothenate + AMP + diphosphate + H(+)</text>
        <dbReference type="Rhea" id="RHEA:10912"/>
        <dbReference type="ChEBI" id="CHEBI:15378"/>
        <dbReference type="ChEBI" id="CHEBI:15980"/>
        <dbReference type="ChEBI" id="CHEBI:29032"/>
        <dbReference type="ChEBI" id="CHEBI:30616"/>
        <dbReference type="ChEBI" id="CHEBI:33019"/>
        <dbReference type="ChEBI" id="CHEBI:57966"/>
        <dbReference type="ChEBI" id="CHEBI:456215"/>
        <dbReference type="EC" id="6.3.2.1"/>
    </reaction>
</comment>
<dbReference type="Gene3D" id="3.40.630.30">
    <property type="match status" value="1"/>
</dbReference>
<dbReference type="VEuPathDB" id="ToxoDB:ETH2_1107900"/>
<dbReference type="GO" id="GO:0004592">
    <property type="term" value="F:pantoate-beta-alanine ligase activity"/>
    <property type="evidence" value="ECO:0007669"/>
    <property type="project" value="UniProtKB-EC"/>
</dbReference>
<evidence type="ECO:0000256" key="7">
    <source>
        <dbReference type="ARBA" id="ARBA00022741"/>
    </source>
</evidence>
<dbReference type="InterPro" id="IPR003721">
    <property type="entry name" value="Pantoate_ligase"/>
</dbReference>
<comment type="similarity">
    <text evidence="2">Belongs to the pantothenate synthetase family.</text>
</comment>
<dbReference type="PROSITE" id="PS51186">
    <property type="entry name" value="GNAT"/>
    <property type="match status" value="1"/>
</dbReference>
<dbReference type="UniPathway" id="UPA00028">
    <property type="reaction ID" value="UER00005"/>
</dbReference>
<evidence type="ECO:0000256" key="4">
    <source>
        <dbReference type="ARBA" id="ARBA00015647"/>
    </source>
</evidence>
<sequence>MNSPRRSEMLVLRTCREVSVHRSTCGRVREGFPASCPILAATPEQQQQQLLLLQQQQQQGRCEGCVAPRRRIGFVPTMGGLHWGHLSLIRAAERHCDEVWVSIFLNPTQFQSQEDFDTYPIKVEEDLHLLTTQTNAQVLFLPEASEMYPHLAPRRGAPAGAPGGGPPVGAPGEGLAPGGRPTAGGPPVGAPAQRRGVPFAELVVDFDGIEEVEGEGKRRPGFFRVSSGCIDTRVVLCPTARGPQGLPFASRNKRLTQQQLEKAQEACAVLKEVEALYNKGTRQIGALRAAAAAAAERVGAHLEYLAFNRQADGAPIVPLGAPRGAPRRASEGAPGGTPNVDPTGGPTGAPRRAPCEAPEGPPQGDEGSLPENDQICVAVAIRMAPGCSIVDNFVLSDTHKFGDLLPPVPNSAEAVPSAAAALLPLHAAPCVLLLRSLSLQLLQKSPPAAAAAAAAAEWAQTVEELEALELSDPVVSSLSSAERQKAWPWASAAAAAAAAPSSYFLLRRLRCTDSPGELVAYLAFTRVQNKSICIQRIFVAPKERRKGIAEAFFCTCMLLLQQQLLQQQLQQQQASNEQQVTCVVPQLALKVMEKSFGFTPEGGPHEGGPHQGGPHEGGTPTVAVSLELNALAQRLLRP</sequence>
<dbReference type="InterPro" id="IPR016181">
    <property type="entry name" value="Acyl_CoA_acyltransferase"/>
</dbReference>
<proteinExistence type="inferred from homology"/>
<dbReference type="InterPro" id="IPR042176">
    <property type="entry name" value="Pantoate_ligase_C"/>
</dbReference>
<evidence type="ECO:0000256" key="11">
    <source>
        <dbReference type="ARBA" id="ARBA00048258"/>
    </source>
</evidence>
<dbReference type="EMBL" id="HG675741">
    <property type="protein sequence ID" value="CDJ42849.1"/>
    <property type="molecule type" value="Genomic_DNA"/>
</dbReference>
<dbReference type="GeneID" id="25255419"/>
<accession>U6L2K5</accession>
<dbReference type="SUPFAM" id="SSF52374">
    <property type="entry name" value="Nucleotidylyl transferase"/>
    <property type="match status" value="2"/>
</dbReference>
<keyword evidence="6" id="KW-0566">Pantothenate biosynthesis</keyword>
<gene>
    <name evidence="14" type="ORF">ETH_00031750</name>
</gene>
<evidence type="ECO:0000256" key="2">
    <source>
        <dbReference type="ARBA" id="ARBA00009256"/>
    </source>
</evidence>
<dbReference type="Pfam" id="PF02569">
    <property type="entry name" value="Pantoate_ligase"/>
    <property type="match status" value="2"/>
</dbReference>
<dbReference type="GO" id="GO:0005829">
    <property type="term" value="C:cytosol"/>
    <property type="evidence" value="ECO:0007669"/>
    <property type="project" value="TreeGrafter"/>
</dbReference>
<evidence type="ECO:0000256" key="3">
    <source>
        <dbReference type="ARBA" id="ARBA00012219"/>
    </source>
</evidence>
<dbReference type="PANTHER" id="PTHR21299">
    <property type="entry name" value="CYTIDYLATE KINASE/PANTOATE-BETA-ALANINE LIGASE"/>
    <property type="match status" value="1"/>
</dbReference>
<feature type="domain" description="N-acetyltransferase" evidence="13">
    <location>
        <begin position="473"/>
        <end position="631"/>
    </location>
</feature>
<keyword evidence="5 14" id="KW-0436">Ligase</keyword>
<reference evidence="14" key="2">
    <citation type="submission" date="2013-10" db="EMBL/GenBank/DDBJ databases">
        <authorList>
            <person name="Aslett M."/>
        </authorList>
    </citation>
    <scope>NUCLEOTIDE SEQUENCE [LARGE SCALE GENOMIC DNA]</scope>
    <source>
        <strain evidence="14">Houghton</strain>
    </source>
</reference>
<feature type="compositionally biased region" description="Low complexity" evidence="12">
    <location>
        <begin position="178"/>
        <end position="192"/>
    </location>
</feature>
<comment type="pathway">
    <text evidence="1">Cofactor biosynthesis; (R)-pantothenate biosynthesis; (R)-pantothenate from (R)-pantoate and beta-alanine: step 1/1.</text>
</comment>
<dbReference type="InterPro" id="IPR004821">
    <property type="entry name" value="Cyt_trans-like"/>
</dbReference>
<dbReference type="EC" id="6.3.2.1" evidence="3"/>
<organism evidence="14 15">
    <name type="scientific">Eimeria tenella</name>
    <name type="common">Coccidian parasite</name>
    <dbReference type="NCBI Taxonomy" id="5802"/>
    <lineage>
        <taxon>Eukaryota</taxon>
        <taxon>Sar</taxon>
        <taxon>Alveolata</taxon>
        <taxon>Apicomplexa</taxon>
        <taxon>Conoidasida</taxon>
        <taxon>Coccidia</taxon>
        <taxon>Eucoccidiorida</taxon>
        <taxon>Eimeriorina</taxon>
        <taxon>Eimeriidae</taxon>
        <taxon>Eimeria</taxon>
    </lineage>
</organism>
<evidence type="ECO:0000259" key="13">
    <source>
        <dbReference type="PROSITE" id="PS51186"/>
    </source>
</evidence>
<feature type="region of interest" description="Disordered" evidence="12">
    <location>
        <begin position="151"/>
        <end position="192"/>
    </location>
</feature>
<keyword evidence="15" id="KW-1185">Reference proteome</keyword>
<dbReference type="GO" id="GO:0005524">
    <property type="term" value="F:ATP binding"/>
    <property type="evidence" value="ECO:0007669"/>
    <property type="project" value="UniProtKB-KW"/>
</dbReference>
<evidence type="ECO:0000256" key="10">
    <source>
        <dbReference type="ARBA" id="ARBA00032806"/>
    </source>
</evidence>
<protein>
    <recommendedName>
        <fullName evidence="4">Pantoate--beta-alanine ligase</fullName>
        <ecNumber evidence="3">6.3.2.1</ecNumber>
    </recommendedName>
    <alternativeName>
        <fullName evidence="10">Pantoate-activating enzyme</fullName>
    </alternativeName>
    <alternativeName>
        <fullName evidence="9">Pantothenate synthetase</fullName>
    </alternativeName>
</protein>
<dbReference type="Gene3D" id="3.40.50.620">
    <property type="entry name" value="HUPs"/>
    <property type="match status" value="1"/>
</dbReference>
<evidence type="ECO:0000256" key="8">
    <source>
        <dbReference type="ARBA" id="ARBA00022840"/>
    </source>
</evidence>
<keyword evidence="8" id="KW-0067">ATP-binding</keyword>
<dbReference type="SUPFAM" id="SSF55729">
    <property type="entry name" value="Acyl-CoA N-acyltransferases (Nat)"/>
    <property type="match status" value="1"/>
</dbReference>
<feature type="region of interest" description="Disordered" evidence="12">
    <location>
        <begin position="315"/>
        <end position="370"/>
    </location>
</feature>
<keyword evidence="7" id="KW-0547">Nucleotide-binding</keyword>
<dbReference type="AlphaFoldDB" id="U6L2K5"/>
<evidence type="ECO:0000313" key="14">
    <source>
        <dbReference type="EMBL" id="CDJ42849.1"/>
    </source>
</evidence>
<evidence type="ECO:0000256" key="12">
    <source>
        <dbReference type="SAM" id="MobiDB-lite"/>
    </source>
</evidence>
<dbReference type="InterPro" id="IPR000182">
    <property type="entry name" value="GNAT_dom"/>
</dbReference>